<gene>
    <name evidence="3" type="ORF">OOZ53_17465</name>
</gene>
<dbReference type="EC" id="2.4.-.-" evidence="3"/>
<keyword evidence="4" id="KW-1185">Reference proteome</keyword>
<evidence type="ECO:0000259" key="2">
    <source>
        <dbReference type="Pfam" id="PF00535"/>
    </source>
</evidence>
<comment type="caution">
    <text evidence="3">The sequence shown here is derived from an EMBL/GenBank/DDBJ whole genome shotgun (WGS) entry which is preliminary data.</text>
</comment>
<reference evidence="3" key="1">
    <citation type="submission" date="2022-11" db="EMBL/GenBank/DDBJ databases">
        <title>Hoeflea poritis sp. nov., isolated from scleractinian coral Porites lutea.</title>
        <authorList>
            <person name="Zhang G."/>
            <person name="Wei Q."/>
            <person name="Cai L."/>
        </authorList>
    </citation>
    <scope>NUCLEOTIDE SEQUENCE</scope>
    <source>
        <strain evidence="3">E7-10</strain>
    </source>
</reference>
<dbReference type="EMBL" id="JAPJZH010000011">
    <property type="protein sequence ID" value="MDA4847152.1"/>
    <property type="molecule type" value="Genomic_DNA"/>
</dbReference>
<evidence type="ECO:0000313" key="4">
    <source>
        <dbReference type="Proteomes" id="UP001148313"/>
    </source>
</evidence>
<dbReference type="InterPro" id="IPR029044">
    <property type="entry name" value="Nucleotide-diphossugar_trans"/>
</dbReference>
<dbReference type="Gene3D" id="3.90.550.10">
    <property type="entry name" value="Spore Coat Polysaccharide Biosynthesis Protein SpsA, Chain A"/>
    <property type="match status" value="1"/>
</dbReference>
<evidence type="ECO:0000313" key="3">
    <source>
        <dbReference type="EMBL" id="MDA4847152.1"/>
    </source>
</evidence>
<evidence type="ECO:0000256" key="1">
    <source>
        <dbReference type="SAM" id="MobiDB-lite"/>
    </source>
</evidence>
<protein>
    <submittedName>
        <fullName evidence="3">Glycosyltransferase</fullName>
        <ecNumber evidence="3">2.4.-.-</ecNumber>
    </submittedName>
</protein>
<dbReference type="Proteomes" id="UP001148313">
    <property type="component" value="Unassembled WGS sequence"/>
</dbReference>
<feature type="region of interest" description="Disordered" evidence="1">
    <location>
        <begin position="257"/>
        <end position="276"/>
    </location>
</feature>
<organism evidence="3 4">
    <name type="scientific">Hoeflea poritis</name>
    <dbReference type="NCBI Taxonomy" id="2993659"/>
    <lineage>
        <taxon>Bacteria</taxon>
        <taxon>Pseudomonadati</taxon>
        <taxon>Pseudomonadota</taxon>
        <taxon>Alphaproteobacteria</taxon>
        <taxon>Hyphomicrobiales</taxon>
        <taxon>Rhizobiaceae</taxon>
        <taxon>Hoeflea</taxon>
    </lineage>
</organism>
<name>A0ABT4VR19_9HYPH</name>
<dbReference type="Pfam" id="PF00535">
    <property type="entry name" value="Glycos_transf_2"/>
    <property type="match status" value="1"/>
</dbReference>
<keyword evidence="3" id="KW-0328">Glycosyltransferase</keyword>
<accession>A0ABT4VR19</accession>
<dbReference type="CDD" id="cd00761">
    <property type="entry name" value="Glyco_tranf_GTA_type"/>
    <property type="match status" value="1"/>
</dbReference>
<keyword evidence="3" id="KW-0808">Transferase</keyword>
<dbReference type="InterPro" id="IPR001173">
    <property type="entry name" value="Glyco_trans_2-like"/>
</dbReference>
<feature type="domain" description="Glycosyltransferase 2-like" evidence="2">
    <location>
        <begin position="8"/>
        <end position="104"/>
    </location>
</feature>
<proteinExistence type="predicted"/>
<sequence length="276" mass="30771">MSETGNIIAIPTFNRRTELEACLACLATADRLEDWPVVIGDDCSTDYDIADVVRHVPFAVTVLRNDTNLGCDGNTVSLLQTCLWNNARRVFLLDSDMIVSSDALSFAERNFGRTDGVLSLYNSVLHGEAEIVDGELVRKNSVGGAATVWDASVLKDMLEGLDGPHCWDWRVCDLAFEKGIALLVARQSRAQHIGIDGTNSLRFGELEYGAGFRIETREHAQAIAVAHEKLMLSQGIYRPPFKPSLLERWRRSIVKRLPKKRPPENRRPALGVLRKK</sequence>
<dbReference type="GO" id="GO:0016757">
    <property type="term" value="F:glycosyltransferase activity"/>
    <property type="evidence" value="ECO:0007669"/>
    <property type="project" value="UniProtKB-KW"/>
</dbReference>
<dbReference type="RefSeq" id="WP_271090959.1">
    <property type="nucleotide sequence ID" value="NZ_JAPJZH010000011.1"/>
</dbReference>
<dbReference type="SUPFAM" id="SSF53448">
    <property type="entry name" value="Nucleotide-diphospho-sugar transferases"/>
    <property type="match status" value="1"/>
</dbReference>